<dbReference type="PANTHER" id="PTHR42880:SF1">
    <property type="entry name" value="ISOPROPYLMALATE_HOMOCITRATE_CITRAMALATE SYNTHASE FAMILY PROTEIN"/>
    <property type="match status" value="1"/>
</dbReference>
<dbReference type="InterPro" id="IPR000891">
    <property type="entry name" value="PYR_CT"/>
</dbReference>
<dbReference type="InterPro" id="IPR013785">
    <property type="entry name" value="Aldolase_TIM"/>
</dbReference>
<dbReference type="Gene3D" id="3.20.20.70">
    <property type="entry name" value="Aldolase class I"/>
    <property type="match status" value="1"/>
</dbReference>
<proteinExistence type="inferred from homology"/>
<accession>A0A0L6ZE00</accession>
<dbReference type="PROSITE" id="PS50991">
    <property type="entry name" value="PYR_CT"/>
    <property type="match status" value="1"/>
</dbReference>
<evidence type="ECO:0000259" key="3">
    <source>
        <dbReference type="PROSITE" id="PS50991"/>
    </source>
</evidence>
<comment type="similarity">
    <text evidence="2">Belongs to the alpha-IPM synthase/homocitrate synthase family.</text>
</comment>
<dbReference type="EC" id="2.3.3.13" evidence="4"/>
<dbReference type="Proteomes" id="UP000037043">
    <property type="component" value="Unassembled WGS sequence"/>
</dbReference>
<evidence type="ECO:0000256" key="2">
    <source>
        <dbReference type="RuleBase" id="RU003523"/>
    </source>
</evidence>
<reference evidence="5" key="1">
    <citation type="submission" date="2015-08" db="EMBL/GenBank/DDBJ databases">
        <title>Genome sequence of the strict anaerobe Clostridium homopropionicum LuHBu1 (DSM 5847T).</title>
        <authorList>
            <person name="Poehlein A."/>
            <person name="Beck M."/>
            <person name="Schiel-Bengelsdorf B."/>
            <person name="Bengelsdorf F.R."/>
            <person name="Daniel R."/>
            <person name="Duerre P."/>
        </authorList>
    </citation>
    <scope>NUCLEOTIDE SEQUENCE [LARGE SCALE GENOMIC DNA]</scope>
    <source>
        <strain evidence="5">DSM 5847</strain>
    </source>
</reference>
<name>A0A0L6ZE00_9CLOT</name>
<dbReference type="PATRIC" id="fig|1121318.3.peg.329"/>
<evidence type="ECO:0000313" key="5">
    <source>
        <dbReference type="Proteomes" id="UP000037043"/>
    </source>
</evidence>
<dbReference type="GO" id="GO:0019752">
    <property type="term" value="P:carboxylic acid metabolic process"/>
    <property type="evidence" value="ECO:0007669"/>
    <property type="project" value="InterPro"/>
</dbReference>
<keyword evidence="5" id="KW-1185">Reference proteome</keyword>
<gene>
    <name evidence="4" type="primary">leuA_2</name>
    <name evidence="4" type="ORF">CLHOM_03260</name>
</gene>
<sequence>MDIKIVDTTLRDGEQKAGIALSIKDKIQIAKILDKVGIYQIEAGIPSMGGDEKKSIKNIVELGLKSKISTWNRMNIEDINDSIDCGVDIIHISVPSSDVQIKSKLNKDKHWIVENVRRCISYVKNKSIEVTIGFEDASRADINFLINLSNIAKKEGADRIRYADTVGILYPKRTYEEIKRIKAETGIEIGIHAHNDFGMAIANSIAAVKGGAKYIDCTFGGIGERTGNCNFNDFILVAKEMLNYKTKIQVDDILKAEIDIMNIVSLPRKSLPIAFE</sequence>
<organism evidence="4 5">
    <name type="scientific">Clostridium homopropionicum DSM 5847</name>
    <dbReference type="NCBI Taxonomy" id="1121318"/>
    <lineage>
        <taxon>Bacteria</taxon>
        <taxon>Bacillati</taxon>
        <taxon>Bacillota</taxon>
        <taxon>Clostridia</taxon>
        <taxon>Eubacteriales</taxon>
        <taxon>Clostridiaceae</taxon>
        <taxon>Clostridium</taxon>
    </lineage>
</organism>
<protein>
    <submittedName>
        <fullName evidence="4">2-isopropylmalate synthase</fullName>
        <ecNumber evidence="4">2.3.3.13</ecNumber>
    </submittedName>
</protein>
<dbReference type="RefSeq" id="WP_052219930.1">
    <property type="nucleotide sequence ID" value="NZ_LHUR01000010.1"/>
</dbReference>
<dbReference type="PROSITE" id="PS00815">
    <property type="entry name" value="AIPM_HOMOCIT_SYNTH_1"/>
    <property type="match status" value="1"/>
</dbReference>
<dbReference type="InterPro" id="IPR002034">
    <property type="entry name" value="AIPM/Hcit_synth_CS"/>
</dbReference>
<evidence type="ECO:0000313" key="4">
    <source>
        <dbReference type="EMBL" id="KOA21196.1"/>
    </source>
</evidence>
<dbReference type="Pfam" id="PF00682">
    <property type="entry name" value="HMGL-like"/>
    <property type="match status" value="1"/>
</dbReference>
<dbReference type="STRING" id="36844.SAMN04488501_10768"/>
<feature type="domain" description="Pyruvate carboxyltransferase" evidence="3">
    <location>
        <begin position="3"/>
        <end position="254"/>
    </location>
</feature>
<dbReference type="AlphaFoldDB" id="A0A0L6ZE00"/>
<comment type="caution">
    <text evidence="4">The sequence shown here is derived from an EMBL/GenBank/DDBJ whole genome shotgun (WGS) entry which is preliminary data.</text>
</comment>
<evidence type="ECO:0000256" key="1">
    <source>
        <dbReference type="ARBA" id="ARBA00022679"/>
    </source>
</evidence>
<dbReference type="GO" id="GO:0003852">
    <property type="term" value="F:2-isopropylmalate synthase activity"/>
    <property type="evidence" value="ECO:0007669"/>
    <property type="project" value="UniProtKB-EC"/>
</dbReference>
<dbReference type="EMBL" id="LHUR01000010">
    <property type="protein sequence ID" value="KOA21196.1"/>
    <property type="molecule type" value="Genomic_DNA"/>
</dbReference>
<dbReference type="PROSITE" id="PS00816">
    <property type="entry name" value="AIPM_HOMOCIT_SYNTH_2"/>
    <property type="match status" value="1"/>
</dbReference>
<keyword evidence="4" id="KW-0012">Acyltransferase</keyword>
<dbReference type="PANTHER" id="PTHR42880">
    <property type="entry name" value="HOMOCITRATE SYNTHASE"/>
    <property type="match status" value="1"/>
</dbReference>
<keyword evidence="1 2" id="KW-0808">Transferase</keyword>
<dbReference type="SUPFAM" id="SSF51569">
    <property type="entry name" value="Aldolase"/>
    <property type="match status" value="1"/>
</dbReference>